<keyword evidence="3" id="KW-0479">Metal-binding</keyword>
<evidence type="ECO:0000256" key="11">
    <source>
        <dbReference type="PROSITE-ProRule" id="PRU00042"/>
    </source>
</evidence>
<dbReference type="RefSeq" id="XP_052120516.1">
    <property type="nucleotide sequence ID" value="XM_052264556.1"/>
</dbReference>
<proteinExistence type="inferred from homology"/>
<keyword evidence="6" id="KW-0862">Zinc</keyword>
<evidence type="ECO:0000313" key="13">
    <source>
        <dbReference type="Proteomes" id="UP000504606"/>
    </source>
</evidence>
<feature type="domain" description="C2H2-type" evidence="12">
    <location>
        <begin position="465"/>
        <end position="492"/>
    </location>
</feature>
<dbReference type="FunFam" id="3.30.160.60:FF:000038">
    <property type="entry name" value="Zinc finger protein 624"/>
    <property type="match status" value="1"/>
</dbReference>
<feature type="domain" description="C2H2-type" evidence="12">
    <location>
        <begin position="148"/>
        <end position="175"/>
    </location>
</feature>
<evidence type="ECO:0000256" key="9">
    <source>
        <dbReference type="ARBA" id="ARBA00023163"/>
    </source>
</evidence>
<comment type="subcellular location">
    <subcellularLocation>
        <location evidence="1">Nucleus</location>
    </subcellularLocation>
</comment>
<dbReference type="PROSITE" id="PS50157">
    <property type="entry name" value="ZINC_FINGER_C2H2_2"/>
    <property type="match status" value="13"/>
</dbReference>
<evidence type="ECO:0000256" key="5">
    <source>
        <dbReference type="ARBA" id="ARBA00022771"/>
    </source>
</evidence>
<dbReference type="Pfam" id="PF13912">
    <property type="entry name" value="zf-C2H2_6"/>
    <property type="match status" value="1"/>
</dbReference>
<evidence type="ECO:0000256" key="1">
    <source>
        <dbReference type="ARBA" id="ARBA00004123"/>
    </source>
</evidence>
<keyword evidence="4" id="KW-0677">Repeat</keyword>
<dbReference type="RefSeq" id="XP_052120515.1">
    <property type="nucleotide sequence ID" value="XM_052264555.1"/>
</dbReference>
<feature type="domain" description="C2H2-type" evidence="12">
    <location>
        <begin position="61"/>
        <end position="84"/>
    </location>
</feature>
<accession>A0A6J1S096</accession>
<keyword evidence="5 11" id="KW-0863">Zinc-finger</keyword>
<dbReference type="FunFam" id="3.30.160.60:FF:000110">
    <property type="entry name" value="Zinc finger protein-like"/>
    <property type="match status" value="1"/>
</dbReference>
<feature type="domain" description="C2H2-type" evidence="12">
    <location>
        <begin position="120"/>
        <end position="147"/>
    </location>
</feature>
<dbReference type="Pfam" id="PF12874">
    <property type="entry name" value="zf-met"/>
    <property type="match status" value="1"/>
</dbReference>
<evidence type="ECO:0000256" key="7">
    <source>
        <dbReference type="ARBA" id="ARBA00023015"/>
    </source>
</evidence>
<keyword evidence="7" id="KW-0805">Transcription regulation</keyword>
<evidence type="ECO:0000256" key="3">
    <source>
        <dbReference type="ARBA" id="ARBA00022723"/>
    </source>
</evidence>
<dbReference type="InterPro" id="IPR013087">
    <property type="entry name" value="Znf_C2H2_type"/>
</dbReference>
<feature type="domain" description="C2H2-type" evidence="12">
    <location>
        <begin position="176"/>
        <end position="199"/>
    </location>
</feature>
<keyword evidence="9" id="KW-0804">Transcription</keyword>
<keyword evidence="10" id="KW-0539">Nucleus</keyword>
<dbReference type="RefSeq" id="XP_026272231.1">
    <property type="nucleotide sequence ID" value="XM_026416446.2"/>
</dbReference>
<evidence type="ECO:0000256" key="10">
    <source>
        <dbReference type="ARBA" id="ARBA00023242"/>
    </source>
</evidence>
<evidence type="ECO:0000256" key="4">
    <source>
        <dbReference type="ARBA" id="ARBA00022737"/>
    </source>
</evidence>
<dbReference type="PANTHER" id="PTHR24408">
    <property type="entry name" value="ZINC FINGER PROTEIN"/>
    <property type="match status" value="1"/>
</dbReference>
<dbReference type="GO" id="GO:0000981">
    <property type="term" value="F:DNA-binding transcription factor activity, RNA polymerase II-specific"/>
    <property type="evidence" value="ECO:0007669"/>
    <property type="project" value="TreeGrafter"/>
</dbReference>
<dbReference type="PROSITE" id="PS00028">
    <property type="entry name" value="ZINC_FINGER_C2H2_1"/>
    <property type="match status" value="14"/>
</dbReference>
<dbReference type="AlphaFoldDB" id="A0A6J1S096"/>
<evidence type="ECO:0000256" key="6">
    <source>
        <dbReference type="ARBA" id="ARBA00022833"/>
    </source>
</evidence>
<dbReference type="FunFam" id="3.30.160.60:FF:000325">
    <property type="entry name" value="ZFP90 zinc finger protein"/>
    <property type="match status" value="1"/>
</dbReference>
<feature type="domain" description="C2H2-type" evidence="12">
    <location>
        <begin position="206"/>
        <end position="233"/>
    </location>
</feature>
<dbReference type="KEGG" id="foc:113202297"/>
<dbReference type="GO" id="GO:0005634">
    <property type="term" value="C:nucleus"/>
    <property type="evidence" value="ECO:0007669"/>
    <property type="project" value="UniProtKB-SubCell"/>
</dbReference>
<feature type="domain" description="C2H2-type" evidence="12">
    <location>
        <begin position="561"/>
        <end position="586"/>
    </location>
</feature>
<dbReference type="Pfam" id="PF00096">
    <property type="entry name" value="zf-C2H2"/>
    <property type="match status" value="9"/>
</dbReference>
<keyword evidence="13" id="KW-1185">Reference proteome</keyword>
<evidence type="ECO:0000313" key="14">
    <source>
        <dbReference type="RefSeq" id="XP_026272231.1"/>
    </source>
</evidence>
<organism evidence="13 14">
    <name type="scientific">Frankliniella occidentalis</name>
    <name type="common">Western flower thrips</name>
    <name type="synonym">Euthrips occidentalis</name>
    <dbReference type="NCBI Taxonomy" id="133901"/>
    <lineage>
        <taxon>Eukaryota</taxon>
        <taxon>Metazoa</taxon>
        <taxon>Ecdysozoa</taxon>
        <taxon>Arthropoda</taxon>
        <taxon>Hexapoda</taxon>
        <taxon>Insecta</taxon>
        <taxon>Pterygota</taxon>
        <taxon>Neoptera</taxon>
        <taxon>Paraneoptera</taxon>
        <taxon>Thysanoptera</taxon>
        <taxon>Terebrantia</taxon>
        <taxon>Thripoidea</taxon>
        <taxon>Thripidae</taxon>
        <taxon>Frankliniella</taxon>
    </lineage>
</organism>
<evidence type="ECO:0000313" key="16">
    <source>
        <dbReference type="RefSeq" id="XP_052120516.1"/>
    </source>
</evidence>
<evidence type="ECO:0000256" key="2">
    <source>
        <dbReference type="ARBA" id="ARBA00006991"/>
    </source>
</evidence>
<evidence type="ECO:0000313" key="15">
    <source>
        <dbReference type="RefSeq" id="XP_052120515.1"/>
    </source>
</evidence>
<dbReference type="InterPro" id="IPR036236">
    <property type="entry name" value="Znf_C2H2_sf"/>
</dbReference>
<dbReference type="SMART" id="SM00355">
    <property type="entry name" value="ZnF_C2H2"/>
    <property type="match status" value="14"/>
</dbReference>
<dbReference type="Proteomes" id="UP000504606">
    <property type="component" value="Unplaced"/>
</dbReference>
<feature type="domain" description="C2H2-type" evidence="12">
    <location>
        <begin position="494"/>
        <end position="521"/>
    </location>
</feature>
<protein>
    <submittedName>
        <fullName evidence="14">Zinc finger protein Xfin-like isoform X1</fullName>
    </submittedName>
    <submittedName>
        <fullName evidence="15 16">Zinc finger protein Xfin-like isoform X2</fullName>
    </submittedName>
</protein>
<feature type="domain" description="C2H2-type" evidence="12">
    <location>
        <begin position="312"/>
        <end position="337"/>
    </location>
</feature>
<keyword evidence="8" id="KW-0238">DNA-binding</keyword>
<dbReference type="GO" id="GO:0008270">
    <property type="term" value="F:zinc ion binding"/>
    <property type="evidence" value="ECO:0007669"/>
    <property type="project" value="UniProtKB-KW"/>
</dbReference>
<dbReference type="FunFam" id="3.30.160.60:FF:001480">
    <property type="entry name" value="Si:cabz01071911.3"/>
    <property type="match status" value="1"/>
</dbReference>
<gene>
    <name evidence="14 15 16" type="primary">LOC113202297</name>
</gene>
<reference evidence="14 15" key="1">
    <citation type="submission" date="2025-04" db="UniProtKB">
        <authorList>
            <consortium name="RefSeq"/>
        </authorList>
    </citation>
    <scope>IDENTIFICATION</scope>
    <source>
        <tissue evidence="14 15">Whole organism</tissue>
    </source>
</reference>
<feature type="domain" description="C2H2-type" evidence="12">
    <location>
        <begin position="284"/>
        <end position="311"/>
    </location>
</feature>
<name>A0A6J1S096_FRAOC</name>
<evidence type="ECO:0000256" key="8">
    <source>
        <dbReference type="ARBA" id="ARBA00023125"/>
    </source>
</evidence>
<comment type="similarity">
    <text evidence="2">Belongs to the krueppel C2H2-type zinc-finger protein family.</text>
</comment>
<dbReference type="FunFam" id="3.30.160.60:FF:000145">
    <property type="entry name" value="Zinc finger protein 574"/>
    <property type="match status" value="1"/>
</dbReference>
<dbReference type="PANTHER" id="PTHR24408:SF58">
    <property type="entry name" value="TRANSCRIPTION FACTOR (TFIIIA), PUTATIVE (AFU_ORTHOLOGUE AFUA_1G05150)-RELATED"/>
    <property type="match status" value="1"/>
</dbReference>
<dbReference type="Gene3D" id="3.30.160.60">
    <property type="entry name" value="Classic Zinc Finger"/>
    <property type="match status" value="10"/>
</dbReference>
<feature type="domain" description="C2H2-type" evidence="12">
    <location>
        <begin position="92"/>
        <end position="119"/>
    </location>
</feature>
<evidence type="ECO:0000259" key="12">
    <source>
        <dbReference type="PROSITE" id="PS50157"/>
    </source>
</evidence>
<dbReference type="OrthoDB" id="2687452at2759"/>
<dbReference type="SUPFAM" id="SSF57667">
    <property type="entry name" value="beta-beta-alpha zinc fingers"/>
    <property type="match status" value="7"/>
</dbReference>
<dbReference type="GO" id="GO:0043565">
    <property type="term" value="F:sequence-specific DNA binding"/>
    <property type="evidence" value="ECO:0007669"/>
    <property type="project" value="TreeGrafter"/>
</dbReference>
<feature type="domain" description="C2H2-type" evidence="12">
    <location>
        <begin position="437"/>
        <end position="464"/>
    </location>
</feature>
<dbReference type="GeneID" id="113202297"/>
<feature type="domain" description="C2H2-type" evidence="12">
    <location>
        <begin position="522"/>
        <end position="549"/>
    </location>
</feature>
<sequence>MLLDAPTMCRGNEKPFEAFGDDDGVGRLHSGLQCSQCPITFKSHSLLRRHLIRAHEEVMLYGCTDCLRMFTSVYELQEHRSTAHINGCGKPVLCPECPKSFSSERSLHQHRRYHRESELIPCPMCDVKFRYPGELRAHLAVHSQARPFQCHLCEKAFKYKRNLQKHFLTHTGLKPHECHLCGCRYAERSSLTKHLRSHSTPGGRPFSCDVCRKRFADHFQLSAHLESHINSSMTAITSNAPLYEQFPPSNSFTNALQEPLQLKLELSEIKKELFVPGDLLKKSFDCTECPETFERRSDWLRHFRIHRGSRPYKCTECWKTFRESSDLRNHLFDHTKELCDSFSNDSNDSCFATSDELEDITDVTSGDSLHLNSTKIVDDISDHISLDLTEPTSDGMDDSMNYCDLTDSLRDDLSDGGFSEWSGALRQLHFRKNSKPHKCPMCRLRFRQVNHLLRHLDTHLPNRPYKCLECNQSFKRSDHLRRHMLTHNAREKPFRCSQCPEQFVSAHYLGRHMRSHAGDKPYSCKYCEYNFRSPSSLERHLRVHNDKTSKRLGTTPNSKTFKCTECLLKFRKKKSLMKHLLEHLGR</sequence>